<feature type="region of interest" description="Disordered" evidence="3">
    <location>
        <begin position="1748"/>
        <end position="1790"/>
    </location>
</feature>
<dbReference type="SUPFAM" id="SSF50156">
    <property type="entry name" value="PDZ domain-like"/>
    <property type="match status" value="1"/>
</dbReference>
<evidence type="ECO:0000259" key="6">
    <source>
        <dbReference type="PROSITE" id="PS50106"/>
    </source>
</evidence>
<dbReference type="InterPro" id="IPR001478">
    <property type="entry name" value="PDZ"/>
</dbReference>
<feature type="region of interest" description="Disordered" evidence="3">
    <location>
        <begin position="288"/>
        <end position="313"/>
    </location>
</feature>
<comment type="caution">
    <text evidence="9">The sequence shown here is derived from an EMBL/GenBank/DDBJ whole genome shotgun (WGS) entry which is preliminary data.</text>
</comment>
<dbReference type="PROSITE" id="PS50212">
    <property type="entry name" value="RASGEF_NTER"/>
    <property type="match status" value="1"/>
</dbReference>
<feature type="compositionally biased region" description="Low complexity" evidence="3">
    <location>
        <begin position="554"/>
        <end position="569"/>
    </location>
</feature>
<organism evidence="9 10">
    <name type="scientific">Heterodera trifolii</name>
    <dbReference type="NCBI Taxonomy" id="157864"/>
    <lineage>
        <taxon>Eukaryota</taxon>
        <taxon>Metazoa</taxon>
        <taxon>Ecdysozoa</taxon>
        <taxon>Nematoda</taxon>
        <taxon>Chromadorea</taxon>
        <taxon>Rhabditida</taxon>
        <taxon>Tylenchina</taxon>
        <taxon>Tylenchomorpha</taxon>
        <taxon>Tylenchoidea</taxon>
        <taxon>Heteroderidae</taxon>
        <taxon>Heteroderinae</taxon>
        <taxon>Heterodera</taxon>
    </lineage>
</organism>
<dbReference type="GO" id="GO:0005085">
    <property type="term" value="F:guanyl-nucleotide exchange factor activity"/>
    <property type="evidence" value="ECO:0007669"/>
    <property type="project" value="UniProtKB-KW"/>
</dbReference>
<dbReference type="CDD" id="cd06224">
    <property type="entry name" value="REM"/>
    <property type="match status" value="1"/>
</dbReference>
<dbReference type="InterPro" id="IPR000159">
    <property type="entry name" value="RA_dom"/>
</dbReference>
<dbReference type="InterPro" id="IPR000651">
    <property type="entry name" value="Ras-like_Gua-exchang_fac_N"/>
</dbReference>
<feature type="compositionally biased region" description="Low complexity" evidence="3">
    <location>
        <begin position="365"/>
        <end position="386"/>
    </location>
</feature>
<feature type="domain" description="Cyclic nucleotide-binding" evidence="5">
    <location>
        <begin position="35"/>
        <end position="80"/>
    </location>
</feature>
<dbReference type="SMART" id="SM00228">
    <property type="entry name" value="PDZ"/>
    <property type="match status" value="1"/>
</dbReference>
<dbReference type="SMART" id="SM00229">
    <property type="entry name" value="RasGEFN"/>
    <property type="match status" value="1"/>
</dbReference>
<evidence type="ECO:0000259" key="4">
    <source>
        <dbReference type="PROSITE" id="PS50009"/>
    </source>
</evidence>
<dbReference type="PROSITE" id="PS50009">
    <property type="entry name" value="RASGEF_CAT"/>
    <property type="match status" value="1"/>
</dbReference>
<dbReference type="Gene3D" id="1.10.840.10">
    <property type="entry name" value="Ras guanine-nucleotide exchange factors catalytic domain"/>
    <property type="match status" value="1"/>
</dbReference>
<dbReference type="PROSITE" id="PS50106">
    <property type="entry name" value="PDZ"/>
    <property type="match status" value="1"/>
</dbReference>
<dbReference type="Gene3D" id="2.60.120.10">
    <property type="entry name" value="Jelly Rolls"/>
    <property type="match status" value="2"/>
</dbReference>
<dbReference type="InterPro" id="IPR036964">
    <property type="entry name" value="RASGEF_cat_dom_sf"/>
</dbReference>
<feature type="domain" description="PDZ" evidence="6">
    <location>
        <begin position="960"/>
        <end position="1028"/>
    </location>
</feature>
<dbReference type="InterPro" id="IPR008937">
    <property type="entry name" value="Ras-like_GEF"/>
</dbReference>
<dbReference type="SUPFAM" id="SSF48366">
    <property type="entry name" value="Ras GEF"/>
    <property type="match status" value="1"/>
</dbReference>
<evidence type="ECO:0000313" key="9">
    <source>
        <dbReference type="EMBL" id="KAL3119674.1"/>
    </source>
</evidence>
<evidence type="ECO:0000259" key="5">
    <source>
        <dbReference type="PROSITE" id="PS50042"/>
    </source>
</evidence>
<protein>
    <submittedName>
        <fullName evidence="9">Uncharacterized protein</fullName>
    </submittedName>
</protein>
<dbReference type="InterPro" id="IPR036034">
    <property type="entry name" value="PDZ_sf"/>
</dbReference>
<dbReference type="InterPro" id="IPR018490">
    <property type="entry name" value="cNMP-bd_dom_sf"/>
</dbReference>
<keyword evidence="10" id="KW-1185">Reference proteome</keyword>
<feature type="region of interest" description="Disordered" evidence="3">
    <location>
        <begin position="1665"/>
        <end position="1713"/>
    </location>
</feature>
<feature type="compositionally biased region" description="Basic and acidic residues" evidence="3">
    <location>
        <begin position="404"/>
        <end position="414"/>
    </location>
</feature>
<feature type="domain" description="Ras-associating" evidence="7">
    <location>
        <begin position="1261"/>
        <end position="1345"/>
    </location>
</feature>
<name>A0ABD2LWT5_9BILA</name>
<feature type="region of interest" description="Disordered" evidence="3">
    <location>
        <begin position="581"/>
        <end position="615"/>
    </location>
</feature>
<evidence type="ECO:0000259" key="7">
    <source>
        <dbReference type="PROSITE" id="PS50200"/>
    </source>
</evidence>
<feature type="region of interest" description="Disordered" evidence="3">
    <location>
        <begin position="631"/>
        <end position="674"/>
    </location>
</feature>
<feature type="region of interest" description="Disordered" evidence="3">
    <location>
        <begin position="133"/>
        <end position="164"/>
    </location>
</feature>
<feature type="compositionally biased region" description="Low complexity" evidence="3">
    <location>
        <begin position="1191"/>
        <end position="1205"/>
    </location>
</feature>
<dbReference type="InterPro" id="IPR001895">
    <property type="entry name" value="RASGEF_cat_dom"/>
</dbReference>
<proteinExistence type="predicted"/>
<dbReference type="InterPro" id="IPR023578">
    <property type="entry name" value="Ras_GEF_dom_sf"/>
</dbReference>
<evidence type="ECO:0000313" key="10">
    <source>
        <dbReference type="Proteomes" id="UP001620626"/>
    </source>
</evidence>
<feature type="compositionally biased region" description="Basic and acidic residues" evidence="3">
    <location>
        <begin position="350"/>
        <end position="363"/>
    </location>
</feature>
<dbReference type="Proteomes" id="UP001620626">
    <property type="component" value="Unassembled WGS sequence"/>
</dbReference>
<feature type="compositionally biased region" description="Low complexity" evidence="3">
    <location>
        <begin position="241"/>
        <end position="254"/>
    </location>
</feature>
<feature type="compositionally biased region" description="Low complexity" evidence="3">
    <location>
        <begin position="1666"/>
        <end position="1687"/>
    </location>
</feature>
<feature type="compositionally biased region" description="Acidic residues" evidence="3">
    <location>
        <begin position="652"/>
        <end position="666"/>
    </location>
</feature>
<dbReference type="Gene3D" id="1.20.870.10">
    <property type="entry name" value="Son of sevenless (SoS) protein Chain: S domain 1"/>
    <property type="match status" value="1"/>
</dbReference>
<dbReference type="CDD" id="cd00038">
    <property type="entry name" value="CAP_ED"/>
    <property type="match status" value="2"/>
</dbReference>
<dbReference type="Pfam" id="PF00617">
    <property type="entry name" value="RasGEF"/>
    <property type="match status" value="1"/>
</dbReference>
<evidence type="ECO:0000256" key="3">
    <source>
        <dbReference type="SAM" id="MobiDB-lite"/>
    </source>
</evidence>
<feature type="compositionally biased region" description="Polar residues" evidence="3">
    <location>
        <begin position="1059"/>
        <end position="1068"/>
    </location>
</feature>
<dbReference type="EMBL" id="JBICBT010000240">
    <property type="protein sequence ID" value="KAL3119674.1"/>
    <property type="molecule type" value="Genomic_DNA"/>
</dbReference>
<feature type="region of interest" description="Disordered" evidence="3">
    <location>
        <begin position="215"/>
        <end position="273"/>
    </location>
</feature>
<dbReference type="InterPro" id="IPR014710">
    <property type="entry name" value="RmlC-like_jellyroll"/>
</dbReference>
<feature type="region of interest" description="Disordered" evidence="3">
    <location>
        <begin position="333"/>
        <end position="499"/>
    </location>
</feature>
<dbReference type="SUPFAM" id="SSF51206">
    <property type="entry name" value="cAMP-binding domain-like"/>
    <property type="match status" value="2"/>
</dbReference>
<feature type="domain" description="N-terminal Ras-GEF" evidence="8">
    <location>
        <begin position="830"/>
        <end position="959"/>
    </location>
</feature>
<dbReference type="PROSITE" id="PS50200">
    <property type="entry name" value="RA"/>
    <property type="match status" value="1"/>
</dbReference>
<dbReference type="PANTHER" id="PTHR23113:SF249">
    <property type="entry name" value="RAP GUANINE NUCLEOTIDE EXCHANGE FACTOR 6"/>
    <property type="match status" value="1"/>
</dbReference>
<feature type="compositionally biased region" description="Low complexity" evidence="3">
    <location>
        <begin position="1697"/>
        <end position="1708"/>
    </location>
</feature>
<evidence type="ECO:0000256" key="2">
    <source>
        <dbReference type="PROSITE-ProRule" id="PRU00168"/>
    </source>
</evidence>
<dbReference type="Gene3D" id="2.30.42.10">
    <property type="match status" value="1"/>
</dbReference>
<reference evidence="9 10" key="1">
    <citation type="submission" date="2024-10" db="EMBL/GenBank/DDBJ databases">
        <authorList>
            <person name="Kim D."/>
        </authorList>
    </citation>
    <scope>NUCLEOTIDE SEQUENCE [LARGE SCALE GENOMIC DNA]</scope>
    <source>
        <strain evidence="9">BH-2024</strain>
    </source>
</reference>
<dbReference type="InterPro" id="IPR000595">
    <property type="entry name" value="cNMP-bd_dom"/>
</dbReference>
<keyword evidence="1 2" id="KW-0344">Guanine-nucleotide releasing factor</keyword>
<feature type="compositionally biased region" description="Polar residues" evidence="3">
    <location>
        <begin position="217"/>
        <end position="234"/>
    </location>
</feature>
<dbReference type="SMART" id="SM00314">
    <property type="entry name" value="RA"/>
    <property type="match status" value="1"/>
</dbReference>
<accession>A0ABD2LWT5</accession>
<feature type="compositionally biased region" description="Polar residues" evidence="3">
    <location>
        <begin position="429"/>
        <end position="443"/>
    </location>
</feature>
<dbReference type="SMART" id="SM00147">
    <property type="entry name" value="RasGEF"/>
    <property type="match status" value="1"/>
</dbReference>
<dbReference type="Pfam" id="PF00595">
    <property type="entry name" value="PDZ"/>
    <property type="match status" value="1"/>
</dbReference>
<feature type="domain" description="Cyclic nucleotide-binding" evidence="5">
    <location>
        <begin position="708"/>
        <end position="808"/>
    </location>
</feature>
<dbReference type="PANTHER" id="PTHR23113">
    <property type="entry name" value="GUANINE NUCLEOTIDE EXCHANGE FACTOR"/>
    <property type="match status" value="1"/>
</dbReference>
<feature type="domain" description="Ras-GEF" evidence="4">
    <location>
        <begin position="1372"/>
        <end position="1610"/>
    </location>
</feature>
<dbReference type="CDD" id="cd00155">
    <property type="entry name" value="RasGEF"/>
    <property type="match status" value="1"/>
</dbReference>
<feature type="compositionally biased region" description="Polar residues" evidence="3">
    <location>
        <begin position="601"/>
        <end position="612"/>
    </location>
</feature>
<feature type="region of interest" description="Disordered" evidence="3">
    <location>
        <begin position="551"/>
        <end position="570"/>
    </location>
</feature>
<sequence>MSSSGLFYNALIRRPNERTEEDVSVIFNQLRRLDVFERLHDSPLRSVCRTARLERHPANYVLFRKGQLATCWYILLSGSVFMNKQIYLPIGCFGKRSAGMNLRRMSDCIVISPSEMIVIDYPDVQRITVHLNNDHRPSPAVAPSPSNHSHHATAPSPQSHQHHLHPISSFSASANTNTIITSMPTCSTIAETVADHHHQPPFHHRHHNARLIHHRQSSGAELQHQNMAQTSSDSSPHHFLHQQQHQRLVFHHFPTPLPPHPSSTSPPTYAVSSRLPCQQQQLLPPQNSKHFIPHQRVPSPAPTSSLSPTKLITPNHIGGQNYLSIAGSYTNNHHNYHHTKSNSLSDELEPQQKHNLSDNERHFGKQQQKQWNQQKEQQPQQQQKGQRNFRSRDEGGEEEDGTLELERHHQRDKGGGGGQPNEQQQQQQKSCSAANGDPSTSFSKVMAPGPSSAVEKKKSLFEAKCPSSPTRPLSPTALKRKNSSVEKSQNGATTLPNSNVTVAQYGEMGGQGSSNSEGIAVHGISKNPFTAPFASNFHRLSRVRLNMSRKLHPSNSVSSSSDAAAASLSHHQPNTLNVSIRHQSPHRHHQRHSGGRPRPGTPSSISSASNNAHGGCSSLATAAVRTLSSSTTAADETDCFAGLPETVVDSDGASEGDEDEEEDDEMGSCPSHDSELRDIVRECLERPPDQRSAEDMTILIEFMDSLPTLAALPMTIKRQLSLKMVFAHVPNKGTVIMQNGERIDAWSVVVNGCVEHLHMDGKRTEYQVGDCFGAKPIAQPQLNDGEIRTMVNDCEFILVEHSEFHSIMSTFNRQIEQEQDKSGKLIMEVERRVITKASPDRLLQQLLVGDENAVGSEEVPSDSHFVEDFLLMHRVFFRDSAQIVRQLLRWFRAEPNRRDRVARIMLIWLNNHFEDFEGGQSGRQMAELLDEFDELLASAKMFNHQSLLSITVSVKSQARMITLTRSDRAEKLDFQLIGRNNGIFVMNVDTNSAAEKAGIKRWDELLEINGQLCRCMCLSKALDLLRESTHLSISVKTNWIGFKEALLTHQNGGGDDQSDSLPVPSSLNPPAFSSAVPSRYQKKSSAPAMGGGTTVAQQKRERRSTLCSALQQQAAEKSSVQMGCGPSSTPTGSIGSCNGGGGTLSSKKVLNKLLFMIRGGGGAAGALTAGDKTLAGEQYQQQMADSADEFSVPPSSSGSLRASRSNPDISANSVHYPFASCSSAVPSVASHRHSSFSTNCGGGAAGTNAAFGGIVQPLQMLKVYRVDQNFRYLPVLAETSAKQLMLMALQEFGLPVGENDGWWALYECSVSRDGVTKQGRLPDSAANLAERVGLNARLYLRDMRRPDESNLLPDELVPELVKQTRLTLYTLNAQCIAAQLTLQDFAVFAAIEPTEYVNNLFQLIDNEDPCSLRSKGWPKLEQFELLFNREMWWVATEVCCERNVYRRSKLVKKFIKIAKQCQLFRNLNSMFAIISGLEKPAVRRLLHTWERVPGKYLKVLADLQQMMDPSRNMSRYRQQLAQFAQDPPVIPIYPVLRKDLIFAHEANPTFCNDAQQLVNFEKLRMIAQIVRNIQRYSSVPYDQSVLIGGANLLDPGTMRKSGGNVAALGHGNGRFASSSGGAVSRKKLHERTMMQIRVKAYLQNIPIIDSEIDLDRISLDCEPPLSSASGASSSSQQQFHHSNSNVPSRRRLPSPSPSSLSSQSNQSNIVHSHERHRGMINLPKFGVESPQAISKMLSLVQNSKIKSRTQGYGRAIHSSKDELPPSGFDQSKRSSVASSGENSNNERVIL</sequence>
<feature type="compositionally biased region" description="Polar residues" evidence="3">
    <location>
        <begin position="1773"/>
        <end position="1790"/>
    </location>
</feature>
<feature type="region of interest" description="Disordered" evidence="3">
    <location>
        <begin position="1179"/>
        <end position="1206"/>
    </location>
</feature>
<feature type="region of interest" description="Disordered" evidence="3">
    <location>
        <begin position="1051"/>
        <end position="1102"/>
    </location>
</feature>
<feature type="compositionally biased region" description="Polar residues" evidence="3">
    <location>
        <begin position="485"/>
        <end position="499"/>
    </location>
</feature>
<evidence type="ECO:0000259" key="8">
    <source>
        <dbReference type="PROSITE" id="PS50212"/>
    </source>
</evidence>
<dbReference type="PROSITE" id="PS50042">
    <property type="entry name" value="CNMP_BINDING_3"/>
    <property type="match status" value="2"/>
</dbReference>
<feature type="compositionally biased region" description="Basic residues" evidence="3">
    <location>
        <begin position="583"/>
        <end position="595"/>
    </location>
</feature>
<evidence type="ECO:0000256" key="1">
    <source>
        <dbReference type="ARBA" id="ARBA00022658"/>
    </source>
</evidence>
<gene>
    <name evidence="9" type="ORF">niasHT_006760</name>
</gene>